<evidence type="ECO:0000256" key="7">
    <source>
        <dbReference type="ARBA" id="ARBA00022679"/>
    </source>
</evidence>
<evidence type="ECO:0000256" key="4">
    <source>
        <dbReference type="ARBA" id="ARBA00012591"/>
    </source>
</evidence>
<evidence type="ECO:0000256" key="2">
    <source>
        <dbReference type="ARBA" id="ARBA00001933"/>
    </source>
</evidence>
<comment type="cofactor">
    <cofactor evidence="2">
        <name>pyridoxal 5'-phosphate</name>
        <dbReference type="ChEBI" id="CHEBI:597326"/>
    </cofactor>
</comment>
<dbReference type="InterPro" id="IPR035090">
    <property type="entry name" value="Pyridoxal_P_attach_site"/>
</dbReference>
<dbReference type="EMBL" id="JAHLEM010000192">
    <property type="protein sequence ID" value="MBU3865997.1"/>
    <property type="molecule type" value="Genomic_DNA"/>
</dbReference>
<name>A0ABS6CGJ9_9ACTN</name>
<dbReference type="EC" id="2.4.1.1" evidence="4"/>
<dbReference type="PANTHER" id="PTHR42655">
    <property type="entry name" value="GLYCOGEN PHOSPHORYLASE"/>
    <property type="match status" value="1"/>
</dbReference>
<protein>
    <recommendedName>
        <fullName evidence="4">glycogen phosphorylase</fullName>
        <ecNumber evidence="4">2.4.1.1</ecNumber>
    </recommendedName>
</protein>
<accession>A0ABS6CGJ9</accession>
<keyword evidence="6" id="KW-0328">Glycosyltransferase</keyword>
<dbReference type="NCBIfam" id="TIGR02094">
    <property type="entry name" value="more_P_ylases"/>
    <property type="match status" value="1"/>
</dbReference>
<keyword evidence="9" id="KW-0119">Carbohydrate metabolism</keyword>
<reference evidence="13 14" key="1">
    <citation type="submission" date="2021-06" db="EMBL/GenBank/DDBJ databases">
        <authorList>
            <person name="Pan X."/>
        </authorList>
    </citation>
    <scope>NUCLEOTIDE SEQUENCE [LARGE SCALE GENOMIC DNA]</scope>
    <source>
        <strain evidence="13 14">4503</strain>
    </source>
</reference>
<evidence type="ECO:0000313" key="13">
    <source>
        <dbReference type="EMBL" id="MBU3865997.1"/>
    </source>
</evidence>
<evidence type="ECO:0000256" key="6">
    <source>
        <dbReference type="ARBA" id="ARBA00022676"/>
    </source>
</evidence>
<gene>
    <name evidence="13" type="primary">glgP</name>
    <name evidence="13" type="ORF">KN815_18525</name>
</gene>
<evidence type="ECO:0000256" key="11">
    <source>
        <dbReference type="SAM" id="MobiDB-lite"/>
    </source>
</evidence>
<comment type="function">
    <text evidence="10">Phosphorylase is an important allosteric enzyme in carbohydrate metabolism. Enzymes from different sources differ in their regulatory mechanisms and in their natural substrates. However, all known phosphorylases share catalytic and structural properties.</text>
</comment>
<dbReference type="Proteomes" id="UP000720508">
    <property type="component" value="Unassembled WGS sequence"/>
</dbReference>
<dbReference type="Pfam" id="PF00343">
    <property type="entry name" value="Phosphorylase"/>
    <property type="match status" value="1"/>
</dbReference>
<dbReference type="InterPro" id="IPR024517">
    <property type="entry name" value="Glycogen_phosphorylase_DUF3417"/>
</dbReference>
<evidence type="ECO:0000256" key="1">
    <source>
        <dbReference type="ARBA" id="ARBA00001275"/>
    </source>
</evidence>
<evidence type="ECO:0000256" key="3">
    <source>
        <dbReference type="ARBA" id="ARBA00006047"/>
    </source>
</evidence>
<dbReference type="InterPro" id="IPR000811">
    <property type="entry name" value="Glyco_trans_35"/>
</dbReference>
<dbReference type="PIRSF" id="PIRSF000460">
    <property type="entry name" value="Pprylas_GlgP"/>
    <property type="match status" value="1"/>
</dbReference>
<evidence type="ECO:0000256" key="9">
    <source>
        <dbReference type="ARBA" id="ARBA00023277"/>
    </source>
</evidence>
<keyword evidence="7" id="KW-0808">Transferase</keyword>
<evidence type="ECO:0000313" key="14">
    <source>
        <dbReference type="Proteomes" id="UP000720508"/>
    </source>
</evidence>
<evidence type="ECO:0000256" key="5">
    <source>
        <dbReference type="ARBA" id="ARBA00022533"/>
    </source>
</evidence>
<comment type="caution">
    <text evidence="13">The sequence shown here is derived from an EMBL/GenBank/DDBJ whole genome shotgun (WGS) entry which is preliminary data.</text>
</comment>
<comment type="catalytic activity">
    <reaction evidence="1">
        <text>[(1-&gt;4)-alpha-D-glucosyl](n) + phosphate = [(1-&gt;4)-alpha-D-glucosyl](n-1) + alpha-D-glucose 1-phosphate</text>
        <dbReference type="Rhea" id="RHEA:41732"/>
        <dbReference type="Rhea" id="RHEA-COMP:9584"/>
        <dbReference type="Rhea" id="RHEA-COMP:9586"/>
        <dbReference type="ChEBI" id="CHEBI:15444"/>
        <dbReference type="ChEBI" id="CHEBI:43474"/>
        <dbReference type="ChEBI" id="CHEBI:58601"/>
        <dbReference type="EC" id="2.4.1.1"/>
    </reaction>
</comment>
<comment type="similarity">
    <text evidence="3">Belongs to the glycogen phosphorylase family.</text>
</comment>
<feature type="compositionally biased region" description="Low complexity" evidence="11">
    <location>
        <begin position="113"/>
        <end position="149"/>
    </location>
</feature>
<evidence type="ECO:0000256" key="8">
    <source>
        <dbReference type="ARBA" id="ARBA00022898"/>
    </source>
</evidence>
<feature type="compositionally biased region" description="Pro residues" evidence="11">
    <location>
        <begin position="150"/>
        <end position="161"/>
    </location>
</feature>
<feature type="domain" description="DUF3417" evidence="12">
    <location>
        <begin position="13"/>
        <end position="100"/>
    </location>
</feature>
<dbReference type="InterPro" id="IPR011834">
    <property type="entry name" value="Agluc_phsphrylas"/>
</dbReference>
<dbReference type="PANTHER" id="PTHR42655:SF1">
    <property type="entry name" value="GLYCOGEN PHOSPHORYLASE"/>
    <property type="match status" value="1"/>
</dbReference>
<feature type="region of interest" description="Disordered" evidence="11">
    <location>
        <begin position="100"/>
        <end position="161"/>
    </location>
</feature>
<keyword evidence="5" id="KW-0021">Allosteric enzyme</keyword>
<evidence type="ECO:0000259" key="12">
    <source>
        <dbReference type="Pfam" id="PF11897"/>
    </source>
</evidence>
<dbReference type="PROSITE" id="PS00102">
    <property type="entry name" value="PHOSPHORYLASE"/>
    <property type="match status" value="1"/>
</dbReference>
<evidence type="ECO:0000256" key="10">
    <source>
        <dbReference type="ARBA" id="ARBA00025174"/>
    </source>
</evidence>
<dbReference type="RefSeq" id="WP_216343049.1">
    <property type="nucleotide sequence ID" value="NZ_JAHLEM010000192.1"/>
</dbReference>
<keyword evidence="14" id="KW-1185">Reference proteome</keyword>
<sequence length="920" mass="100113">MKAIRRFSVRPVLPEPLRPLHRLARNLRWSWHPETRELFESVDPEGWRESGGDPVRLLGTVPVSRLADLAEDRSFLRRLTAAADDLHDYLTGPRWYQGRTAAEGRAGPGPGDAVPSDGSAPSGASGVPSGASGASGASVPSVPPGASAPSVPPGASVPPDAPAPTGLPAAIAYFSPEFGITAALPQYSGGLGILAGDHLKAASDLGVPLMGVGLLYRHGYFRQSLSREGWQQEHYPVLDPNELPLTQLSEADGRPVRIPLTLPGGRPLHARVWHAQVGRVPLLLLDSDVEENGHGERDVTDRLYGGGSEHRLLQEMLLGIGGVRAVRAYCRLTGHPDPEVFHTNEGHAGFQGLERIRELIADGADFGAAHEAVRAGTVFTTHTPVPAGIDRFDRELVARHFGDDAELPGIEAERVLALGMESYPGGEPNLFNMAVMGLRLAQRANGVSTLHGRVSREMFAGLWPGFDPEEVPINSITNGVHAPTWTAPEVTRLGARQFGHLPDAELWELRRTLRKRLVAEVRQRLYDSWRQRGAGTAELGWIDGVLDPDVLTIGFARRVPSYKRLTLMLRDPDRLMELLLHPERPIQIVVAGKAHPADDGGKRLVQELVRFADDPRVRHRLVFLPDYGMGMAQQLYPGCDVWLNNPLRPLEACGTSGMKAALNGCLNLSVLDGWWDEWYDPDFGWAIPTADGDAIDDTRRDDLEATALYDLLERRIAPRFYDRGPDGLPGRWIDMVRRTLTTLGPKVLAGRMVREYVERLYAPAARAHRALDPVAAAELATWKSRIRDAWPGVTVDHVEAQLTPPAPGGAAELGSTLSLRVRVRLAGLTPADVEVQAVAGRVDDTDRITHATHVPLKPTTGPDPEGRRLYEGPLALDRTGPFGYTVRILPTHHLLASAPELGLIALPGDSMTEAAGVLMR</sequence>
<dbReference type="InterPro" id="IPR052182">
    <property type="entry name" value="Glycogen/Maltodextrin_Phosph"/>
</dbReference>
<keyword evidence="8" id="KW-0663">Pyridoxal phosphate</keyword>
<dbReference type="Pfam" id="PF11897">
    <property type="entry name" value="DUF3417"/>
    <property type="match status" value="1"/>
</dbReference>
<proteinExistence type="inferred from homology"/>
<organism evidence="13 14">
    <name type="scientific">Streptomyces niphimycinicus</name>
    <dbReference type="NCBI Taxonomy" id="2842201"/>
    <lineage>
        <taxon>Bacteria</taxon>
        <taxon>Bacillati</taxon>
        <taxon>Actinomycetota</taxon>
        <taxon>Actinomycetes</taxon>
        <taxon>Kitasatosporales</taxon>
        <taxon>Streptomycetaceae</taxon>
        <taxon>Streptomyces</taxon>
    </lineage>
</organism>